<evidence type="ECO:0000256" key="1">
    <source>
        <dbReference type="SAM" id="Coils"/>
    </source>
</evidence>
<accession>A0A2J6TUP4</accession>
<dbReference type="RefSeq" id="XP_024743658.1">
    <property type="nucleotide sequence ID" value="XM_024886318.1"/>
</dbReference>
<organism evidence="2 3">
    <name type="scientific">Hyaloscypha bicolor E</name>
    <dbReference type="NCBI Taxonomy" id="1095630"/>
    <lineage>
        <taxon>Eukaryota</taxon>
        <taxon>Fungi</taxon>
        <taxon>Dikarya</taxon>
        <taxon>Ascomycota</taxon>
        <taxon>Pezizomycotina</taxon>
        <taxon>Leotiomycetes</taxon>
        <taxon>Helotiales</taxon>
        <taxon>Hyaloscyphaceae</taxon>
        <taxon>Hyaloscypha</taxon>
        <taxon>Hyaloscypha bicolor</taxon>
    </lineage>
</organism>
<dbReference type="Gene3D" id="1.10.287.1490">
    <property type="match status" value="1"/>
</dbReference>
<name>A0A2J6TUP4_9HELO</name>
<gene>
    <name evidence="2" type="ORF">K444DRAFT_659000</name>
</gene>
<evidence type="ECO:0000313" key="3">
    <source>
        <dbReference type="Proteomes" id="UP000235371"/>
    </source>
</evidence>
<proteinExistence type="predicted"/>
<dbReference type="InParanoid" id="A0A2J6TUP4"/>
<dbReference type="OrthoDB" id="3547347at2759"/>
<dbReference type="Proteomes" id="UP000235371">
    <property type="component" value="Unassembled WGS sequence"/>
</dbReference>
<sequence length="348" mass="39476">MENYQDTISTLQKAIEQATTVLSRASGAEAALQQRVRALEDELRKAKEQQSKAAKEINALKDDNAELKDDIREAHTEIKLLSQDQELLQKELDLERSSNKRLQNELREFENNRPEDFQHLDEILGTLDEKRKQCKQLEKQLQVTKLTEQQLEHSKATIEKLTGRIWGLKDERDLKEPLVQTAVATRSRFMLQAREKLSRDLGEDLDTEYVKLGDSAAHRGDGLADEALLLAGFLDSERWASIFEELYGTKLGEFADVPRGLRRAKDCEVTIRVVQSVRGARPSFQVRSEAGGTILAITKEYEKDGDGAESSSIVQNSIQRVEQLTEEIVESARGRLADRIFSEPIEKS</sequence>
<dbReference type="AlphaFoldDB" id="A0A2J6TUP4"/>
<dbReference type="EMBL" id="KZ613743">
    <property type="protein sequence ID" value="PMD66754.1"/>
    <property type="molecule type" value="Genomic_DNA"/>
</dbReference>
<dbReference type="GeneID" id="36594395"/>
<keyword evidence="3" id="KW-1185">Reference proteome</keyword>
<protein>
    <submittedName>
        <fullName evidence="2">Uncharacterized protein</fullName>
    </submittedName>
</protein>
<keyword evidence="1" id="KW-0175">Coiled coil</keyword>
<feature type="coiled-coil region" evidence="1">
    <location>
        <begin position="1"/>
        <end position="154"/>
    </location>
</feature>
<reference evidence="2 3" key="1">
    <citation type="submission" date="2016-04" db="EMBL/GenBank/DDBJ databases">
        <title>A degradative enzymes factory behind the ericoid mycorrhizal symbiosis.</title>
        <authorList>
            <consortium name="DOE Joint Genome Institute"/>
            <person name="Martino E."/>
            <person name="Morin E."/>
            <person name="Grelet G."/>
            <person name="Kuo A."/>
            <person name="Kohler A."/>
            <person name="Daghino S."/>
            <person name="Barry K."/>
            <person name="Choi C."/>
            <person name="Cichocki N."/>
            <person name="Clum A."/>
            <person name="Copeland A."/>
            <person name="Hainaut M."/>
            <person name="Haridas S."/>
            <person name="Labutti K."/>
            <person name="Lindquist E."/>
            <person name="Lipzen A."/>
            <person name="Khouja H.-R."/>
            <person name="Murat C."/>
            <person name="Ohm R."/>
            <person name="Olson A."/>
            <person name="Spatafora J."/>
            <person name="Veneault-Fourrey C."/>
            <person name="Henrissat B."/>
            <person name="Grigoriev I."/>
            <person name="Martin F."/>
            <person name="Perotto S."/>
        </authorList>
    </citation>
    <scope>NUCLEOTIDE SEQUENCE [LARGE SCALE GENOMIC DNA]</scope>
    <source>
        <strain evidence="2 3">E</strain>
    </source>
</reference>
<evidence type="ECO:0000313" key="2">
    <source>
        <dbReference type="EMBL" id="PMD66754.1"/>
    </source>
</evidence>